<feature type="active site" description="Charge relay system" evidence="4">
    <location>
        <position position="265"/>
    </location>
</feature>
<dbReference type="AlphaFoldDB" id="A0A9X0YQ82"/>
<dbReference type="RefSeq" id="WP_057779644.1">
    <property type="nucleotide sequence ID" value="NZ_JAGGJQ010000009.1"/>
</dbReference>
<evidence type="ECO:0000256" key="1">
    <source>
        <dbReference type="ARBA" id="ARBA00010884"/>
    </source>
</evidence>
<feature type="active site" description="Charge relay system" evidence="4">
    <location>
        <position position="294"/>
    </location>
</feature>
<dbReference type="Proteomes" id="UP001231587">
    <property type="component" value="Unassembled WGS sequence"/>
</dbReference>
<dbReference type="PROSITE" id="PS01133">
    <property type="entry name" value="UPF0017"/>
    <property type="match status" value="1"/>
</dbReference>
<dbReference type="SUPFAM" id="SSF53474">
    <property type="entry name" value="alpha/beta-Hydrolases"/>
    <property type="match status" value="1"/>
</dbReference>
<dbReference type="Pfam" id="PF00561">
    <property type="entry name" value="Abhydrolase_1"/>
    <property type="match status" value="1"/>
</dbReference>
<dbReference type="PIRSF" id="PIRSF005211">
    <property type="entry name" value="Ab_hydro_YheT"/>
    <property type="match status" value="1"/>
</dbReference>
<dbReference type="Proteomes" id="UP001138672">
    <property type="component" value="Unassembled WGS sequence"/>
</dbReference>
<proteinExistence type="inferred from homology"/>
<evidence type="ECO:0000313" key="8">
    <source>
        <dbReference type="Proteomes" id="UP001138672"/>
    </source>
</evidence>
<evidence type="ECO:0000256" key="4">
    <source>
        <dbReference type="PIRSR" id="PIRSR005211-1"/>
    </source>
</evidence>
<dbReference type="InterPro" id="IPR029058">
    <property type="entry name" value="AB_hydrolase_fold"/>
</dbReference>
<dbReference type="EMBL" id="JAUSUU010000009">
    <property type="protein sequence ID" value="MDQ0336567.1"/>
    <property type="molecule type" value="Genomic_DNA"/>
</dbReference>
<dbReference type="InterPro" id="IPR000952">
    <property type="entry name" value="AB_hydrolase_4_CS"/>
</dbReference>
<dbReference type="InterPro" id="IPR000073">
    <property type="entry name" value="AB_hydrolase_1"/>
</dbReference>
<evidence type="ECO:0000259" key="5">
    <source>
        <dbReference type="Pfam" id="PF00561"/>
    </source>
</evidence>
<name>A0A9X0YQ82_9FLAO</name>
<accession>A0A9X0YQ82</accession>
<dbReference type="EMBL" id="JAGGJQ010000009">
    <property type="protein sequence ID" value="MBP1841013.1"/>
    <property type="molecule type" value="Genomic_DNA"/>
</dbReference>
<protein>
    <submittedName>
        <fullName evidence="6">Alpha/beta-fold hydrolase</fullName>
    </submittedName>
</protein>
<comment type="caution">
    <text evidence="6">The sequence shown here is derived from an EMBL/GenBank/DDBJ whole genome shotgun (WGS) entry which is preliminary data.</text>
</comment>
<organism evidence="6 8">
    <name type="scientific">Formosa algae</name>
    <dbReference type="NCBI Taxonomy" id="225843"/>
    <lineage>
        <taxon>Bacteria</taxon>
        <taxon>Pseudomonadati</taxon>
        <taxon>Bacteroidota</taxon>
        <taxon>Flavobacteriia</taxon>
        <taxon>Flavobacteriales</taxon>
        <taxon>Flavobacteriaceae</taxon>
        <taxon>Formosa</taxon>
    </lineage>
</organism>
<keyword evidence="9" id="KW-1185">Reference proteome</keyword>
<evidence type="ECO:0000313" key="6">
    <source>
        <dbReference type="EMBL" id="MBP1841013.1"/>
    </source>
</evidence>
<dbReference type="OrthoDB" id="332676at2"/>
<evidence type="ECO:0000313" key="9">
    <source>
        <dbReference type="Proteomes" id="UP001231587"/>
    </source>
</evidence>
<evidence type="ECO:0000256" key="2">
    <source>
        <dbReference type="ARBA" id="ARBA00022487"/>
    </source>
</evidence>
<dbReference type="PANTHER" id="PTHR10794">
    <property type="entry name" value="ABHYDROLASE DOMAIN-CONTAINING PROTEIN"/>
    <property type="match status" value="1"/>
</dbReference>
<gene>
    <name evidence="6" type="ORF">J2Z56_002945</name>
    <name evidence="7" type="ORF">J2Z57_003021</name>
</gene>
<keyword evidence="3 6" id="KW-0378">Hydrolase</keyword>
<evidence type="ECO:0000256" key="3">
    <source>
        <dbReference type="ARBA" id="ARBA00022801"/>
    </source>
</evidence>
<dbReference type="InterPro" id="IPR050960">
    <property type="entry name" value="AB_hydrolase_4_sf"/>
</dbReference>
<dbReference type="PANTHER" id="PTHR10794:SF63">
    <property type="entry name" value="ALPHA_BETA HYDROLASE 1, ISOFORM A"/>
    <property type="match status" value="1"/>
</dbReference>
<feature type="domain" description="AB hydrolase-1" evidence="5">
    <location>
        <begin position="63"/>
        <end position="299"/>
    </location>
</feature>
<dbReference type="GO" id="GO:0034338">
    <property type="term" value="F:short-chain carboxylesterase activity"/>
    <property type="evidence" value="ECO:0007669"/>
    <property type="project" value="TreeGrafter"/>
</dbReference>
<feature type="active site" description="Charge relay system" evidence="4">
    <location>
        <position position="140"/>
    </location>
</feature>
<dbReference type="GO" id="GO:0047372">
    <property type="term" value="F:monoacylglycerol lipase activity"/>
    <property type="evidence" value="ECO:0007669"/>
    <property type="project" value="TreeGrafter"/>
</dbReference>
<sequence>MPLIPKSKYQAPSLIHKNPHFSTIYAAKIKHVSPPDYLSENLELSDGDFLNVDYILKDRKKGVILCHGLEGDSRRTYNNSCANYFTERHFSVFAWNNRTCGGHMNRLPKMYHHASIDDLDAVIQFAFTQGIETLYLIGYSMGGAQVLNYLGKLTPDPRIKAAVAVSAPTHIKTCSNALNVGFNKIYLNNFKKEIVNKLKQKVVQFPELANTDKINVLYSFDEIDDYFTAPMHGFLDKEDYYKRVSPEFSLKHITTPVLILNALNDPFLGERCYPISRSKHSKYVYLETPEYGGHCAFPLKDSKHSYAEVRAFEFFTTKDKASFY</sequence>
<dbReference type="Gene3D" id="3.40.50.1820">
    <property type="entry name" value="alpha/beta hydrolase"/>
    <property type="match status" value="1"/>
</dbReference>
<dbReference type="InterPro" id="IPR012020">
    <property type="entry name" value="ABHD4"/>
</dbReference>
<reference evidence="6" key="1">
    <citation type="submission" date="2021-03" db="EMBL/GenBank/DDBJ databases">
        <title>Genomic Encyclopedia of Type Strains, Phase IV (KMG-IV): sequencing the most valuable type-strain genomes for metagenomic binning, comparative biology and taxonomic classification.</title>
        <authorList>
            <person name="Goeker M."/>
        </authorList>
    </citation>
    <scope>NUCLEOTIDE SEQUENCE</scope>
    <source>
        <strain evidence="6">DSM 15523</strain>
        <strain evidence="7 9">DSM 16476</strain>
    </source>
</reference>
<comment type="similarity">
    <text evidence="1">Belongs to the AB hydrolase superfamily. AB hydrolase 4 family.</text>
</comment>
<evidence type="ECO:0000313" key="7">
    <source>
        <dbReference type="EMBL" id="MDQ0336567.1"/>
    </source>
</evidence>
<keyword evidence="2" id="KW-0719">Serine esterase</keyword>